<evidence type="ECO:0000259" key="4">
    <source>
        <dbReference type="PROSITE" id="PS01124"/>
    </source>
</evidence>
<dbReference type="PANTHER" id="PTHR47894:SF4">
    <property type="entry name" value="HTH-TYPE TRANSCRIPTIONAL REGULATOR GADX"/>
    <property type="match status" value="1"/>
</dbReference>
<protein>
    <submittedName>
        <fullName evidence="5">HTH-type transcriptional regulator VirS</fullName>
    </submittedName>
</protein>
<evidence type="ECO:0000256" key="1">
    <source>
        <dbReference type="ARBA" id="ARBA00023015"/>
    </source>
</evidence>
<keyword evidence="1" id="KW-0805">Transcription regulation</keyword>
<dbReference type="GO" id="GO:0003700">
    <property type="term" value="F:DNA-binding transcription factor activity"/>
    <property type="evidence" value="ECO:0007669"/>
    <property type="project" value="InterPro"/>
</dbReference>
<evidence type="ECO:0000313" key="6">
    <source>
        <dbReference type="Proteomes" id="UP000675121"/>
    </source>
</evidence>
<dbReference type="InterPro" id="IPR032687">
    <property type="entry name" value="AraC-type_N"/>
</dbReference>
<comment type="caution">
    <text evidence="5">The sequence shown here is derived from an EMBL/GenBank/DDBJ whole genome shotgun (WGS) entry which is preliminary data.</text>
</comment>
<dbReference type="GO" id="GO:0000976">
    <property type="term" value="F:transcription cis-regulatory region binding"/>
    <property type="evidence" value="ECO:0007669"/>
    <property type="project" value="TreeGrafter"/>
</dbReference>
<dbReference type="Pfam" id="PF12625">
    <property type="entry name" value="Arabinose_bd"/>
    <property type="match status" value="1"/>
</dbReference>
<evidence type="ECO:0000256" key="3">
    <source>
        <dbReference type="ARBA" id="ARBA00023163"/>
    </source>
</evidence>
<dbReference type="Pfam" id="PF12833">
    <property type="entry name" value="HTH_18"/>
    <property type="match status" value="1"/>
</dbReference>
<dbReference type="SUPFAM" id="SSF46689">
    <property type="entry name" value="Homeodomain-like"/>
    <property type="match status" value="1"/>
</dbReference>
<dbReference type="Proteomes" id="UP000675121">
    <property type="component" value="Unassembled WGS sequence"/>
</dbReference>
<dbReference type="GO" id="GO:0005829">
    <property type="term" value="C:cytosol"/>
    <property type="evidence" value="ECO:0007669"/>
    <property type="project" value="TreeGrafter"/>
</dbReference>
<feature type="domain" description="HTH araC/xylS-type" evidence="4">
    <location>
        <begin position="232"/>
        <end position="330"/>
    </location>
</feature>
<dbReference type="InterPro" id="IPR018060">
    <property type="entry name" value="HTH_AraC"/>
</dbReference>
<dbReference type="AlphaFoldDB" id="A0A9N8MUS1"/>
<dbReference type="RefSeq" id="WP_201121930.1">
    <property type="nucleotide sequence ID" value="NZ_CAJNAS010000004.1"/>
</dbReference>
<dbReference type="Gene3D" id="1.10.10.60">
    <property type="entry name" value="Homeodomain-like"/>
    <property type="match status" value="1"/>
</dbReference>
<keyword evidence="2" id="KW-0238">DNA-binding</keyword>
<keyword evidence="3" id="KW-0804">Transcription</keyword>
<reference evidence="5" key="1">
    <citation type="submission" date="2021-02" db="EMBL/GenBank/DDBJ databases">
        <authorList>
            <person name="Vanwijnsberghe S."/>
        </authorList>
    </citation>
    <scope>NUCLEOTIDE SEQUENCE</scope>
    <source>
        <strain evidence="5">R-70211</strain>
    </source>
</reference>
<accession>A0A9N8MUS1</accession>
<dbReference type="SMART" id="SM00342">
    <property type="entry name" value="HTH_ARAC"/>
    <property type="match status" value="1"/>
</dbReference>
<dbReference type="EMBL" id="CAJNAS010000004">
    <property type="protein sequence ID" value="CAE6877356.1"/>
    <property type="molecule type" value="Genomic_DNA"/>
</dbReference>
<name>A0A9N8MUS1_9BURK</name>
<organism evidence="5 6">
    <name type="scientific">Paraburkholderia domus</name>
    <dbReference type="NCBI Taxonomy" id="2793075"/>
    <lineage>
        <taxon>Bacteria</taxon>
        <taxon>Pseudomonadati</taxon>
        <taxon>Pseudomonadota</taxon>
        <taxon>Betaproteobacteria</taxon>
        <taxon>Burkholderiales</taxon>
        <taxon>Burkholderiaceae</taxon>
        <taxon>Paraburkholderia</taxon>
    </lineage>
</organism>
<dbReference type="InterPro" id="IPR009057">
    <property type="entry name" value="Homeodomain-like_sf"/>
</dbReference>
<sequence>MVYLLRSASLTNYVEVARSVGVDPYEQLRYAGISRSALLDPDIMIPADAVGRLLERSARAAEIEDFGLRMAETRHLSNLGPLGFAVREQPTLRKALESMERYLRLHNEALVMRLEETEGLAIIREDLMGGIPGSVRQATELVLGVMYRMLSMILGTAWKPRTVCFTHEAPASLVVHARVFGAPVSFNQDFDGVVCLASDLDAAIPTYDPVLAQQVRRYMDSMLLQSNATMSDKVRKLVIALLPSGICSVDRVAQDLGVDRRTVNRHLAHHGETYLSIVDAVRVEMVVRYIESRDRPLSEVATLLGFSSLSAFSRWFGGRFGCSVSAWRSRKGQRSGGTDDALA</sequence>
<proteinExistence type="predicted"/>
<dbReference type="PROSITE" id="PS01124">
    <property type="entry name" value="HTH_ARAC_FAMILY_2"/>
    <property type="match status" value="1"/>
</dbReference>
<keyword evidence="6" id="KW-1185">Reference proteome</keyword>
<evidence type="ECO:0000256" key="2">
    <source>
        <dbReference type="ARBA" id="ARBA00023125"/>
    </source>
</evidence>
<evidence type="ECO:0000313" key="5">
    <source>
        <dbReference type="EMBL" id="CAE6877356.1"/>
    </source>
</evidence>
<dbReference type="PANTHER" id="PTHR47894">
    <property type="entry name" value="HTH-TYPE TRANSCRIPTIONAL REGULATOR GADX"/>
    <property type="match status" value="1"/>
</dbReference>
<gene>
    <name evidence="5" type="primary">virS_2</name>
    <name evidence="5" type="ORF">R70211_01867</name>
</gene>